<evidence type="ECO:0000256" key="1">
    <source>
        <dbReference type="SAM" id="MobiDB-lite"/>
    </source>
</evidence>
<feature type="compositionally biased region" description="Basic and acidic residues" evidence="1">
    <location>
        <begin position="914"/>
        <end position="978"/>
    </location>
</feature>
<feature type="compositionally biased region" description="Polar residues" evidence="1">
    <location>
        <begin position="582"/>
        <end position="618"/>
    </location>
</feature>
<comment type="caution">
    <text evidence="2">The sequence shown here is derived from an EMBL/GenBank/DDBJ whole genome shotgun (WGS) entry which is preliminary data.</text>
</comment>
<dbReference type="PANTHER" id="PTHR21937:SF5">
    <property type="entry name" value="GENE 973-RELATED"/>
    <property type="match status" value="1"/>
</dbReference>
<dbReference type="Proteomes" id="UP001195483">
    <property type="component" value="Unassembled WGS sequence"/>
</dbReference>
<name>A0AAE0RPH9_9BIVA</name>
<dbReference type="AlphaFoldDB" id="A0AAE0RPH9"/>
<feature type="compositionally biased region" description="Basic and acidic residues" evidence="1">
    <location>
        <begin position="836"/>
        <end position="907"/>
    </location>
</feature>
<accession>A0AAE0RPH9</accession>
<feature type="compositionally biased region" description="Low complexity" evidence="1">
    <location>
        <begin position="234"/>
        <end position="263"/>
    </location>
</feature>
<dbReference type="EMBL" id="JAEAOA010002192">
    <property type="protein sequence ID" value="KAK3577130.1"/>
    <property type="molecule type" value="Genomic_DNA"/>
</dbReference>
<dbReference type="PANTHER" id="PTHR21937">
    <property type="entry name" value="CCDC66 DOMAIN-CONTAINING PROTEIN"/>
    <property type="match status" value="1"/>
</dbReference>
<feature type="compositionally biased region" description="Basic and acidic residues" evidence="1">
    <location>
        <begin position="990"/>
        <end position="1017"/>
    </location>
</feature>
<proteinExistence type="predicted"/>
<sequence length="1091" mass="123435">MMPPLILDSMILSDLLQRIPSLLETEQYVAPHGTAIIEPDFPEMESRSQSSAHSGSFKGTRVKRKSSSHQEKVHSTADQADRDDREDDDIHSSFVSSVPQLPPVHGPNLVLTPIGEASREHTQALSLPPVIRNGKDGEKIPAVNVQPPTPQHSILSNLPTSSGMLRDSNLATTPEMKEGEDDERWSVTVQEREYQQQLRRQREQDERRERKAKHRAKVAQQNIEYDAVSAEGKGMLPSGGSQLLSSSESLVGGSSHSTSSKALPRPQGWKGSTQSLRSYGSRKGPGSTAEEGSLRGSIIFGPDGEAILIGGKIAPTLKHHDPLHISEVQYANKHHTRDTSDESDAEVPDEWRTRQRIQSEKLSEKLKKYKRESPKSSVTEKEIVDALTEHAQKIAENILSSQDAGQNLEKDIRTMIEEIMKNQKRNSAGPTVAEYRDEIKKNLVTAITKAAGMEAGSIPLDAEIDPELMQALANQTLTPEDIEIIRDENGRSIIRSRTRMHQTMGGVKEGHIYMPATQANADQRKISIPADRAFIMDVGEPDVIHYGERPIHESASEKSPSERHPSPRTVSDKVSEKAQSLKGKSSAQSLKGQSQAVLGSVQGDASSRVSGATKSQVSFKEVESPGDDLAKTLADIEAAGSLGKEGAASLKSSKSGTSLKSSEEKSKLSDKSSKKEEKKEEFVVGRVDHTEENKRIYGIKSRKGKPKEKAKASAVKKPEVKKGGKKGKGKKKEKEVEELPRKEPSPEVLESIPPPPKALTPKQQTPKSETPIEPEREETPVTVKSEEEEDFIIVRDETYSPEPVVEPLQRAPSVTSHTSEEDDSKYGSGDSDMSDQDLKMISNREARNAKRAAAAEKRRQEVERKRREREEQLKREKEEQERQEKMKQELEELRRKKEEERRLKKLQEDEEAEREAREANELELRRQRELEREKRKKEEYAKKLEEMRKKQAEEEQRKAEEAERRRLEEEEERKREAEMLAAMAEEERIEYEKRKQLEEEERQKREAEEKRRREEEAQRAMELARKLAEEMARKQAELEARLRFNRSVQVESSGLDHTQDITRAFVFSYFELLQWLGLDIPEFELLKLNQY</sequence>
<reference evidence="2" key="2">
    <citation type="journal article" date="2021" name="Genome Biol. Evol.">
        <title>Developing a high-quality reference genome for a parasitic bivalve with doubly uniparental inheritance (Bivalvia: Unionida).</title>
        <authorList>
            <person name="Smith C.H."/>
        </authorList>
    </citation>
    <scope>NUCLEOTIDE SEQUENCE</scope>
    <source>
        <strain evidence="2">CHS0354</strain>
        <tissue evidence="2">Mantle</tissue>
    </source>
</reference>
<feature type="region of interest" description="Disordered" evidence="1">
    <location>
        <begin position="641"/>
        <end position="1017"/>
    </location>
</feature>
<feature type="compositionally biased region" description="Basic and acidic residues" evidence="1">
    <location>
        <begin position="190"/>
        <end position="209"/>
    </location>
</feature>
<feature type="region of interest" description="Disordered" evidence="1">
    <location>
        <begin position="129"/>
        <end position="296"/>
    </location>
</feature>
<feature type="region of interest" description="Disordered" evidence="1">
    <location>
        <begin position="43"/>
        <end position="101"/>
    </location>
</feature>
<feature type="compositionally biased region" description="Basic and acidic residues" evidence="1">
    <location>
        <begin position="707"/>
        <end position="722"/>
    </location>
</feature>
<reference evidence="2" key="3">
    <citation type="submission" date="2023-05" db="EMBL/GenBank/DDBJ databases">
        <authorList>
            <person name="Smith C.H."/>
        </authorList>
    </citation>
    <scope>NUCLEOTIDE SEQUENCE</scope>
    <source>
        <strain evidence="2">CHS0354</strain>
        <tissue evidence="2">Mantle</tissue>
    </source>
</reference>
<feature type="region of interest" description="Disordered" evidence="1">
    <location>
        <begin position="332"/>
        <end position="352"/>
    </location>
</feature>
<dbReference type="InterPro" id="IPR031440">
    <property type="entry name" value="DUF4670"/>
</dbReference>
<feature type="compositionally biased region" description="Basic and acidic residues" evidence="1">
    <location>
        <begin position="661"/>
        <end position="695"/>
    </location>
</feature>
<feature type="region of interest" description="Disordered" evidence="1">
    <location>
        <begin position="552"/>
        <end position="628"/>
    </location>
</feature>
<dbReference type="Pfam" id="PF15709">
    <property type="entry name" value="DUF4670"/>
    <property type="match status" value="1"/>
</dbReference>
<feature type="compositionally biased region" description="Basic and acidic residues" evidence="1">
    <location>
        <begin position="68"/>
        <end position="91"/>
    </location>
</feature>
<feature type="compositionally biased region" description="Basic and acidic residues" evidence="1">
    <location>
        <begin position="732"/>
        <end position="745"/>
    </location>
</feature>
<feature type="compositionally biased region" description="Basic and acidic residues" evidence="1">
    <location>
        <begin position="552"/>
        <end position="576"/>
    </location>
</feature>
<organism evidence="2 3">
    <name type="scientific">Potamilus streckersoni</name>
    <dbReference type="NCBI Taxonomy" id="2493646"/>
    <lineage>
        <taxon>Eukaryota</taxon>
        <taxon>Metazoa</taxon>
        <taxon>Spiralia</taxon>
        <taxon>Lophotrochozoa</taxon>
        <taxon>Mollusca</taxon>
        <taxon>Bivalvia</taxon>
        <taxon>Autobranchia</taxon>
        <taxon>Heteroconchia</taxon>
        <taxon>Palaeoheterodonta</taxon>
        <taxon>Unionida</taxon>
        <taxon>Unionoidea</taxon>
        <taxon>Unionidae</taxon>
        <taxon>Ambleminae</taxon>
        <taxon>Lampsilini</taxon>
        <taxon>Potamilus</taxon>
    </lineage>
</organism>
<keyword evidence="3" id="KW-1185">Reference proteome</keyword>
<feature type="compositionally biased region" description="Polar residues" evidence="1">
    <location>
        <begin position="151"/>
        <end position="163"/>
    </location>
</feature>
<protein>
    <submittedName>
        <fullName evidence="2">Uncharacterized protein</fullName>
    </submittedName>
</protein>
<reference evidence="2" key="1">
    <citation type="journal article" date="2021" name="Genome Biol. Evol.">
        <title>A High-Quality Reference Genome for a Parasitic Bivalve with Doubly Uniparental Inheritance (Bivalvia: Unionida).</title>
        <authorList>
            <person name="Smith C.H."/>
        </authorList>
    </citation>
    <scope>NUCLEOTIDE SEQUENCE</scope>
    <source>
        <strain evidence="2">CHS0354</strain>
    </source>
</reference>
<feature type="compositionally biased region" description="Low complexity" evidence="1">
    <location>
        <begin position="644"/>
        <end position="660"/>
    </location>
</feature>
<gene>
    <name evidence="2" type="ORF">CHS0354_037463</name>
</gene>
<evidence type="ECO:0000313" key="2">
    <source>
        <dbReference type="EMBL" id="KAK3577130.1"/>
    </source>
</evidence>
<evidence type="ECO:0000313" key="3">
    <source>
        <dbReference type="Proteomes" id="UP001195483"/>
    </source>
</evidence>